<keyword evidence="2" id="KW-1185">Reference proteome</keyword>
<proteinExistence type="predicted"/>
<protein>
    <submittedName>
        <fullName evidence="1">Uncharacterized protein</fullName>
    </submittedName>
</protein>
<gene>
    <name evidence="1" type="ORF">N3K66_004114</name>
</gene>
<dbReference type="EMBL" id="CM047943">
    <property type="protein sequence ID" value="KAI9899852.1"/>
    <property type="molecule type" value="Genomic_DNA"/>
</dbReference>
<organism evidence="1 2">
    <name type="scientific">Trichothecium roseum</name>
    <dbReference type="NCBI Taxonomy" id="47278"/>
    <lineage>
        <taxon>Eukaryota</taxon>
        <taxon>Fungi</taxon>
        <taxon>Dikarya</taxon>
        <taxon>Ascomycota</taxon>
        <taxon>Pezizomycotina</taxon>
        <taxon>Sordariomycetes</taxon>
        <taxon>Hypocreomycetidae</taxon>
        <taxon>Hypocreales</taxon>
        <taxon>Hypocreales incertae sedis</taxon>
        <taxon>Trichothecium</taxon>
    </lineage>
</organism>
<reference evidence="1" key="1">
    <citation type="submission" date="2022-10" db="EMBL/GenBank/DDBJ databases">
        <title>Complete Genome of Trichothecium roseum strain YXFP-22015, a Plant Pathogen Isolated from Citrus.</title>
        <authorList>
            <person name="Wang Y."/>
            <person name="Zhu L."/>
        </authorList>
    </citation>
    <scope>NUCLEOTIDE SEQUENCE</scope>
    <source>
        <strain evidence="1">YXFP-22015</strain>
    </source>
</reference>
<sequence length="229" mass="24813">MSFVKETSSPPRSIAVEHMASRIGNPTPLAMGGFATTLLTVSLAMMDFRGVQTQTLFVGNLCFVAGVGLLISAQWEMVLGNTFAYTVLSAFALFYGGYGVLHIPSLGVVEAYGGYTPEYYNAFGFFILIWAVLNIFFIIASLPMNLVYICIFVTIEICFCLDASSQFAHADGKFAMGSTLMKAAGAFGFVAGLLGYYCVLHYLCQDALPFSIPMGDTSRFFGKTKVVKD</sequence>
<dbReference type="Proteomes" id="UP001163324">
    <property type="component" value="Chromosome 4"/>
</dbReference>
<evidence type="ECO:0000313" key="1">
    <source>
        <dbReference type="EMBL" id="KAI9899852.1"/>
    </source>
</evidence>
<comment type="caution">
    <text evidence="1">The sequence shown here is derived from an EMBL/GenBank/DDBJ whole genome shotgun (WGS) entry which is preliminary data.</text>
</comment>
<accession>A0ACC0V0P0</accession>
<evidence type="ECO:0000313" key="2">
    <source>
        <dbReference type="Proteomes" id="UP001163324"/>
    </source>
</evidence>
<name>A0ACC0V0P0_9HYPO</name>